<reference evidence="2 3" key="1">
    <citation type="submission" date="2013-05" db="EMBL/GenBank/DDBJ databases">
        <title>Draft genome of the parasitic nematode Anyclostoma ceylanicum.</title>
        <authorList>
            <person name="Mitreva M."/>
        </authorList>
    </citation>
    <scope>NUCLEOTIDE SEQUENCE [LARGE SCALE GENOMIC DNA]</scope>
</reference>
<gene>
    <name evidence="2" type="ORF">ANCCEY_04584</name>
</gene>
<evidence type="ECO:0000313" key="2">
    <source>
        <dbReference type="EMBL" id="EPB76327.1"/>
    </source>
</evidence>
<dbReference type="EMBL" id="KE124868">
    <property type="protein sequence ID" value="EPB76327.1"/>
    <property type="molecule type" value="Genomic_DNA"/>
</dbReference>
<proteinExistence type="predicted"/>
<keyword evidence="3" id="KW-1185">Reference proteome</keyword>
<evidence type="ECO:0000256" key="1">
    <source>
        <dbReference type="SAM" id="MobiDB-lite"/>
    </source>
</evidence>
<evidence type="ECO:0000313" key="3">
    <source>
        <dbReference type="Proteomes" id="UP000054495"/>
    </source>
</evidence>
<feature type="compositionally biased region" description="Low complexity" evidence="1">
    <location>
        <begin position="132"/>
        <end position="141"/>
    </location>
</feature>
<organism evidence="2 3">
    <name type="scientific">Ancylostoma ceylanicum</name>
    <dbReference type="NCBI Taxonomy" id="53326"/>
    <lineage>
        <taxon>Eukaryota</taxon>
        <taxon>Metazoa</taxon>
        <taxon>Ecdysozoa</taxon>
        <taxon>Nematoda</taxon>
        <taxon>Chromadorea</taxon>
        <taxon>Rhabditida</taxon>
        <taxon>Rhabditina</taxon>
        <taxon>Rhabditomorpha</taxon>
        <taxon>Strongyloidea</taxon>
        <taxon>Ancylostomatidae</taxon>
        <taxon>Ancylostomatinae</taxon>
        <taxon>Ancylostoma</taxon>
    </lineage>
</organism>
<accession>A0A0D6M916</accession>
<protein>
    <submittedName>
        <fullName evidence="2">Uncharacterized protein</fullName>
    </submittedName>
</protein>
<name>A0A0D6M916_9BILA</name>
<dbReference type="Proteomes" id="UP000054495">
    <property type="component" value="Unassembled WGS sequence"/>
</dbReference>
<sequence>MRQGRNLVGEFAKKSLTKTKVAFQGENKSVPNKVAIDFFIKGLHPDIRKAIRRLSDPPDFETAAANAEKEQRILEQERREEREILESINALVLDDKEQLQKQVNSLQQRGQGQALRIPRQNRPSQPTPPQYNPQRSNRQNPPYRPNPPNRGNFANNRRFFNNLFHNFWNPRNFNNPFNFSNRGCNPLYFNPGYNPAQQQQIAQNPNYPQQPLTQLPRSPSSPFKINRLDFLSRHKT</sequence>
<dbReference type="AlphaFoldDB" id="A0A0D6M916"/>
<feature type="region of interest" description="Disordered" evidence="1">
    <location>
        <begin position="103"/>
        <end position="155"/>
    </location>
</feature>